<dbReference type="KEGG" id="ddi:DDB_G0287321"/>
<feature type="domain" description="CD-NTase-associated protein 12/Pycsar effector protein TIR" evidence="1">
    <location>
        <begin position="3"/>
        <end position="88"/>
    </location>
</feature>
<protein>
    <recommendedName>
        <fullName evidence="1">CD-NTase-associated protein 12/Pycsar effector protein TIR domain-containing protein</fullName>
    </recommendedName>
</protein>
<dbReference type="Pfam" id="PF10137">
    <property type="entry name" value="CAP12-PCTIR_TIR"/>
    <property type="match status" value="1"/>
</dbReference>
<gene>
    <name evidence="2" type="ORF">DDB_G0287321</name>
</gene>
<name>Q54KI8_DICDI</name>
<dbReference type="AlphaFoldDB" id="Q54KI8"/>
<dbReference type="Proteomes" id="UP000002195">
    <property type="component" value="Unassembled WGS sequence"/>
</dbReference>
<accession>Q54KI8</accession>
<dbReference type="InterPro" id="IPR019302">
    <property type="entry name" value="CAP12/PCTIR_TIR_dom"/>
</dbReference>
<dbReference type="PaxDb" id="44689-DDB0187417"/>
<dbReference type="InParanoid" id="Q54KI8"/>
<dbReference type="GeneID" id="8626066"/>
<dbReference type="GO" id="GO:0050135">
    <property type="term" value="F:NADP+ nucleosidase activity"/>
    <property type="evidence" value="ECO:0007669"/>
    <property type="project" value="InterPro"/>
</dbReference>
<dbReference type="dictyBase" id="DDB_G0287321"/>
<proteinExistence type="predicted"/>
<dbReference type="EMBL" id="AAFI02000100">
    <property type="protein sequence ID" value="EAL63728.1"/>
    <property type="molecule type" value="Genomic_DNA"/>
</dbReference>
<dbReference type="HOGENOM" id="CLU_1921028_0_0_1"/>
<comment type="caution">
    <text evidence="2">The sequence shown here is derived from an EMBL/GenBank/DDBJ whole genome shotgun (WGS) entry which is preliminary data.</text>
</comment>
<dbReference type="PhylomeDB" id="Q54KI8"/>
<sequence>MLIKLKIDMIIVPQNDNSEFTKSIDTIEKEVKKCDFCIILITYENRFFKKTNNFFEAYQEMVQPNLSLLLEMGYLISHFGKQKTIIVEFSPIEKDQIKKTTQFNIDPTLIHYQSFNTNLIIDEILKMTNNIN</sequence>
<evidence type="ECO:0000313" key="3">
    <source>
        <dbReference type="Proteomes" id="UP000002195"/>
    </source>
</evidence>
<dbReference type="RefSeq" id="XP_637235.1">
    <property type="nucleotide sequence ID" value="XM_632143.1"/>
</dbReference>
<evidence type="ECO:0000259" key="1">
    <source>
        <dbReference type="Pfam" id="PF10137"/>
    </source>
</evidence>
<evidence type="ECO:0000313" key="2">
    <source>
        <dbReference type="EMBL" id="EAL63728.1"/>
    </source>
</evidence>
<organism evidence="2 3">
    <name type="scientific">Dictyostelium discoideum</name>
    <name type="common">Social amoeba</name>
    <dbReference type="NCBI Taxonomy" id="44689"/>
    <lineage>
        <taxon>Eukaryota</taxon>
        <taxon>Amoebozoa</taxon>
        <taxon>Evosea</taxon>
        <taxon>Eumycetozoa</taxon>
        <taxon>Dictyostelia</taxon>
        <taxon>Dictyosteliales</taxon>
        <taxon>Dictyosteliaceae</taxon>
        <taxon>Dictyostelium</taxon>
    </lineage>
</organism>
<keyword evidence="3" id="KW-1185">Reference proteome</keyword>
<dbReference type="VEuPathDB" id="AmoebaDB:DDB_G0287321"/>
<reference evidence="2 3" key="1">
    <citation type="journal article" date="2005" name="Nature">
        <title>The genome of the social amoeba Dictyostelium discoideum.</title>
        <authorList>
            <consortium name="The Dictyostelium discoideum Sequencing Consortium"/>
            <person name="Eichinger L."/>
            <person name="Pachebat J.A."/>
            <person name="Glockner G."/>
            <person name="Rajandream M.A."/>
            <person name="Sucgang R."/>
            <person name="Berriman M."/>
            <person name="Song J."/>
            <person name="Olsen R."/>
            <person name="Szafranski K."/>
            <person name="Xu Q."/>
            <person name="Tunggal B."/>
            <person name="Kummerfeld S."/>
            <person name="Madera M."/>
            <person name="Konfortov B.A."/>
            <person name="Rivero F."/>
            <person name="Bankier A.T."/>
            <person name="Lehmann R."/>
            <person name="Hamlin N."/>
            <person name="Davies R."/>
            <person name="Gaudet P."/>
            <person name="Fey P."/>
            <person name="Pilcher K."/>
            <person name="Chen G."/>
            <person name="Saunders D."/>
            <person name="Sodergren E."/>
            <person name="Davis P."/>
            <person name="Kerhornou A."/>
            <person name="Nie X."/>
            <person name="Hall N."/>
            <person name="Anjard C."/>
            <person name="Hemphill L."/>
            <person name="Bason N."/>
            <person name="Farbrother P."/>
            <person name="Desany B."/>
            <person name="Just E."/>
            <person name="Morio T."/>
            <person name="Rost R."/>
            <person name="Churcher C."/>
            <person name="Cooper J."/>
            <person name="Haydock S."/>
            <person name="van Driessche N."/>
            <person name="Cronin A."/>
            <person name="Goodhead I."/>
            <person name="Muzny D."/>
            <person name="Mourier T."/>
            <person name="Pain A."/>
            <person name="Lu M."/>
            <person name="Harper D."/>
            <person name="Lindsay R."/>
            <person name="Hauser H."/>
            <person name="James K."/>
            <person name="Quiles M."/>
            <person name="Madan Babu M."/>
            <person name="Saito T."/>
            <person name="Buchrieser C."/>
            <person name="Wardroper A."/>
            <person name="Felder M."/>
            <person name="Thangavelu M."/>
            <person name="Johnson D."/>
            <person name="Knights A."/>
            <person name="Loulseged H."/>
            <person name="Mungall K."/>
            <person name="Oliver K."/>
            <person name="Price C."/>
            <person name="Quail M.A."/>
            <person name="Urushihara H."/>
            <person name="Hernandez J."/>
            <person name="Rabbinowitsch E."/>
            <person name="Steffen D."/>
            <person name="Sanders M."/>
            <person name="Ma J."/>
            <person name="Kohara Y."/>
            <person name="Sharp S."/>
            <person name="Simmonds M."/>
            <person name="Spiegler S."/>
            <person name="Tivey A."/>
            <person name="Sugano S."/>
            <person name="White B."/>
            <person name="Walker D."/>
            <person name="Woodward J."/>
            <person name="Winckler T."/>
            <person name="Tanaka Y."/>
            <person name="Shaulsky G."/>
            <person name="Schleicher M."/>
            <person name="Weinstock G."/>
            <person name="Rosenthal A."/>
            <person name="Cox E.C."/>
            <person name="Chisholm R.L."/>
            <person name="Gibbs R."/>
            <person name="Loomis W.F."/>
            <person name="Platzer M."/>
            <person name="Kay R.R."/>
            <person name="Williams J."/>
            <person name="Dear P.H."/>
            <person name="Noegel A.A."/>
            <person name="Barrell B."/>
            <person name="Kuspa A."/>
        </authorList>
    </citation>
    <scope>NUCLEOTIDE SEQUENCE [LARGE SCALE GENOMIC DNA]</scope>
    <source>
        <strain evidence="2 3">AX4</strain>
    </source>
</reference>